<dbReference type="Proteomes" id="UP000663870">
    <property type="component" value="Unassembled WGS sequence"/>
</dbReference>
<dbReference type="EMBL" id="CAJNOL010002739">
    <property type="protein sequence ID" value="CAF1526022.1"/>
    <property type="molecule type" value="Genomic_DNA"/>
</dbReference>
<dbReference type="PANTHER" id="PTHR22891">
    <property type="entry name" value="EUKARYOTIC TRANSLATION INITIATION FACTOR 2C"/>
    <property type="match status" value="1"/>
</dbReference>
<gene>
    <name evidence="6" type="ORF">JBS370_LOCUS32066</name>
    <name evidence="5" type="ORF">JXQ802_LOCUS41893</name>
    <name evidence="3" type="ORF">PYM288_LOCUS27048</name>
    <name evidence="4" type="ORF">ZHD862_LOCUS30092</name>
</gene>
<dbReference type="Proteomes" id="UP000663854">
    <property type="component" value="Unassembled WGS sequence"/>
</dbReference>
<dbReference type="GO" id="GO:0003723">
    <property type="term" value="F:RNA binding"/>
    <property type="evidence" value="ECO:0007669"/>
    <property type="project" value="InterPro"/>
</dbReference>
<dbReference type="PROSITE" id="PS50821">
    <property type="entry name" value="PAZ"/>
    <property type="match status" value="1"/>
</dbReference>
<evidence type="ECO:0000313" key="3">
    <source>
        <dbReference type="EMBL" id="CAF1244396.1"/>
    </source>
</evidence>
<dbReference type="AlphaFoldDB" id="A0A815V549"/>
<keyword evidence="7" id="KW-1185">Reference proteome</keyword>
<dbReference type="EMBL" id="CAJNOT010002762">
    <property type="protein sequence ID" value="CAF1341882.1"/>
    <property type="molecule type" value="Genomic_DNA"/>
</dbReference>
<proteinExistence type="predicted"/>
<evidence type="ECO:0000259" key="2">
    <source>
        <dbReference type="PROSITE" id="PS50822"/>
    </source>
</evidence>
<dbReference type="InterPro" id="IPR036085">
    <property type="entry name" value="PAZ_dom_sf"/>
</dbReference>
<evidence type="ECO:0000259" key="1">
    <source>
        <dbReference type="PROSITE" id="PS50821"/>
    </source>
</evidence>
<dbReference type="CDD" id="cd02846">
    <property type="entry name" value="PAZ_argonaute_like"/>
    <property type="match status" value="1"/>
</dbReference>
<feature type="domain" description="PAZ" evidence="1">
    <location>
        <begin position="220"/>
        <end position="327"/>
    </location>
</feature>
<dbReference type="Gene3D" id="2.170.260.10">
    <property type="entry name" value="paz domain"/>
    <property type="match status" value="1"/>
</dbReference>
<dbReference type="InterPro" id="IPR012337">
    <property type="entry name" value="RNaseH-like_sf"/>
</dbReference>
<evidence type="ECO:0000313" key="7">
    <source>
        <dbReference type="Proteomes" id="UP000663870"/>
    </source>
</evidence>
<dbReference type="Proteomes" id="UP000663836">
    <property type="component" value="Unassembled WGS sequence"/>
</dbReference>
<dbReference type="PROSITE" id="PS50822">
    <property type="entry name" value="PIWI"/>
    <property type="match status" value="1"/>
</dbReference>
<dbReference type="EMBL" id="CAJOBD010008255">
    <property type="protein sequence ID" value="CAF4108211.1"/>
    <property type="molecule type" value="Genomic_DNA"/>
</dbReference>
<evidence type="ECO:0000313" key="4">
    <source>
        <dbReference type="EMBL" id="CAF1341882.1"/>
    </source>
</evidence>
<evidence type="ECO:0000313" key="5">
    <source>
        <dbReference type="EMBL" id="CAF1526022.1"/>
    </source>
</evidence>
<name>A0A815V549_9BILA</name>
<sequence>MASNDNQSSVPNEGTNQNSFDRKEHLYTNHFICSLHDNILLYQYDIAVEESDGRSQNWIECENRWRCTQVLKSLTGNNQLEPNVFVWYDDEKTLFSTSEISTPMLIPGHNRRYRLNIKSLSNQQSTSDINDYINDRTNVFPYDTVRIIEALLKRSLQGRVRIVRNNIYFLDEEYNQNEDESNESYGFKRRYGFNQELNRSSAGLTLNIQTKCTVFYSNISLLEFIYKQIRSDRMPTDNDYRKLTRILKNCSIVTDEPHWETKYRFEKFDYRRVYEIQLESGELLIDYYRNVKNLTLRQINYPCIQVHSQNNPTTIHYLPLEVCRIKDWQICHEPSLCVPEAGRYILTPEECYYQIMSTLYDCDYNTNPLCQAVGFHVDNEEMLDFDARILVLPTIKTGVAYWAELVEGEIHLGGRVHTHKLISNLAITYFGTNYNQNKDNIQRFTDILVEVMESYNLYYSGHKEDHIVPIAEHIDQYFCSMSEQKCQFIICLMDRKDEDELTKLRVNIKRCGTLLYGIMTQCVNYSEILSDEKSANDYCRNLIRKINFKNGGINIKLDLSDVWRNKKSPNDSYMYFGAALTSSTDVSRQYSTLAAIVGSGNDSCSTTAARVCKQYPKGDFSSIETIAGMTKMIEQLLDYNYEIRNEDEPFTKIRQVEIPAIRQAFDKIYGDQTNHPLLTFVVVKRRHNTRFFTYKPMDNQLESELNRISEETKNMPIGCVIDTTIVHPDQHNFYLNSHNSLLGMNHPPLYYVLLDEIGCTPDELQLLTYHLCYTDPRSTASEAVPSVLHQADVAVSNARDLFYSAHDSSIIDIAERSRILQNSTSNDCDYEFLQVHENLRNKPVLA</sequence>
<protein>
    <submittedName>
        <fullName evidence="5">Uncharacterized protein</fullName>
    </submittedName>
</protein>
<dbReference type="InterPro" id="IPR036397">
    <property type="entry name" value="RNaseH_sf"/>
</dbReference>
<dbReference type="Proteomes" id="UP000663864">
    <property type="component" value="Unassembled WGS sequence"/>
</dbReference>
<comment type="caution">
    <text evidence="5">The sequence shown here is derived from an EMBL/GenBank/DDBJ whole genome shotgun (WGS) entry which is preliminary data.</text>
</comment>
<dbReference type="SUPFAM" id="SSF53098">
    <property type="entry name" value="Ribonuclease H-like"/>
    <property type="match status" value="1"/>
</dbReference>
<evidence type="ECO:0000313" key="6">
    <source>
        <dbReference type="EMBL" id="CAF4108211.1"/>
    </source>
</evidence>
<dbReference type="EMBL" id="CAJNOH010001719">
    <property type="protein sequence ID" value="CAF1244396.1"/>
    <property type="molecule type" value="Genomic_DNA"/>
</dbReference>
<dbReference type="SMART" id="SM00950">
    <property type="entry name" value="Piwi"/>
    <property type="match status" value="1"/>
</dbReference>
<dbReference type="Pfam" id="PF02170">
    <property type="entry name" value="PAZ"/>
    <property type="match status" value="1"/>
</dbReference>
<dbReference type="Pfam" id="PF02171">
    <property type="entry name" value="Piwi"/>
    <property type="match status" value="1"/>
</dbReference>
<accession>A0A815V549</accession>
<organism evidence="5 7">
    <name type="scientific">Rotaria sordida</name>
    <dbReference type="NCBI Taxonomy" id="392033"/>
    <lineage>
        <taxon>Eukaryota</taxon>
        <taxon>Metazoa</taxon>
        <taxon>Spiralia</taxon>
        <taxon>Gnathifera</taxon>
        <taxon>Rotifera</taxon>
        <taxon>Eurotatoria</taxon>
        <taxon>Bdelloidea</taxon>
        <taxon>Philodinida</taxon>
        <taxon>Philodinidae</taxon>
        <taxon>Rotaria</taxon>
    </lineage>
</organism>
<dbReference type="Gene3D" id="3.30.420.10">
    <property type="entry name" value="Ribonuclease H-like superfamily/Ribonuclease H"/>
    <property type="match status" value="1"/>
</dbReference>
<dbReference type="Gene3D" id="3.40.50.2300">
    <property type="match status" value="1"/>
</dbReference>
<dbReference type="InterPro" id="IPR003100">
    <property type="entry name" value="PAZ_dom"/>
</dbReference>
<dbReference type="SUPFAM" id="SSF101690">
    <property type="entry name" value="PAZ domain"/>
    <property type="match status" value="1"/>
</dbReference>
<dbReference type="InterPro" id="IPR003165">
    <property type="entry name" value="Piwi"/>
</dbReference>
<feature type="domain" description="Piwi" evidence="2">
    <location>
        <begin position="488"/>
        <end position="803"/>
    </location>
</feature>
<reference evidence="5" key="1">
    <citation type="submission" date="2021-02" db="EMBL/GenBank/DDBJ databases">
        <authorList>
            <person name="Nowell W R."/>
        </authorList>
    </citation>
    <scope>NUCLEOTIDE SEQUENCE</scope>
</reference>